<dbReference type="Proteomes" id="UP000499080">
    <property type="component" value="Unassembled WGS sequence"/>
</dbReference>
<evidence type="ECO:0000313" key="1">
    <source>
        <dbReference type="EMBL" id="GBM77078.1"/>
    </source>
</evidence>
<dbReference type="OrthoDB" id="8195485at2759"/>
<organism evidence="1 2">
    <name type="scientific">Araneus ventricosus</name>
    <name type="common">Orbweaver spider</name>
    <name type="synonym">Epeira ventricosa</name>
    <dbReference type="NCBI Taxonomy" id="182803"/>
    <lineage>
        <taxon>Eukaryota</taxon>
        <taxon>Metazoa</taxon>
        <taxon>Ecdysozoa</taxon>
        <taxon>Arthropoda</taxon>
        <taxon>Chelicerata</taxon>
        <taxon>Arachnida</taxon>
        <taxon>Araneae</taxon>
        <taxon>Araneomorphae</taxon>
        <taxon>Entelegynae</taxon>
        <taxon>Araneoidea</taxon>
        <taxon>Araneidae</taxon>
        <taxon>Araneus</taxon>
    </lineage>
</organism>
<comment type="caution">
    <text evidence="1">The sequence shown here is derived from an EMBL/GenBank/DDBJ whole genome shotgun (WGS) entry which is preliminary data.</text>
</comment>
<protein>
    <submittedName>
        <fullName evidence="1">Uncharacterized protein</fullName>
    </submittedName>
</protein>
<name>A0A4Y2IHA8_ARAVE</name>
<reference evidence="1 2" key="1">
    <citation type="journal article" date="2019" name="Sci. Rep.">
        <title>Orb-weaving spider Araneus ventricosus genome elucidates the spidroin gene catalogue.</title>
        <authorList>
            <person name="Kono N."/>
            <person name="Nakamura H."/>
            <person name="Ohtoshi R."/>
            <person name="Moran D.A.P."/>
            <person name="Shinohara A."/>
            <person name="Yoshida Y."/>
            <person name="Fujiwara M."/>
            <person name="Mori M."/>
            <person name="Tomita M."/>
            <person name="Arakawa K."/>
        </authorList>
    </citation>
    <scope>NUCLEOTIDE SEQUENCE [LARGE SCALE GENOMIC DNA]</scope>
</reference>
<proteinExistence type="predicted"/>
<keyword evidence="2" id="KW-1185">Reference proteome</keyword>
<dbReference type="EMBL" id="BGPR01002662">
    <property type="protein sequence ID" value="GBM77078.1"/>
    <property type="molecule type" value="Genomic_DNA"/>
</dbReference>
<accession>A0A4Y2IHA8</accession>
<gene>
    <name evidence="1" type="ORF">AVEN_93142_1</name>
</gene>
<evidence type="ECO:0000313" key="2">
    <source>
        <dbReference type="Proteomes" id="UP000499080"/>
    </source>
</evidence>
<dbReference type="AlphaFoldDB" id="A0A4Y2IHA8"/>
<sequence length="160" mass="18148">MRLNQEEFLTNAKNESRLIGLLTDKFKVVGISVKQAEKDADFVIVETALTILKTHHNSRLIAVEDIDPLVAAEHVVVESWSSTILLLVKIVRSPLLLFPQRRTTQEIPKTSEEESVRGRETDPSYVNPEGFRRGRCGIVCCQTAQVEADKEKQLCFDHFQ</sequence>